<proteinExistence type="predicted"/>
<feature type="transmembrane region" description="Helical" evidence="5">
    <location>
        <begin position="7"/>
        <end position="26"/>
    </location>
</feature>
<dbReference type="PANTHER" id="PTHR37306">
    <property type="entry name" value="COLICIN V PRODUCTION PROTEIN"/>
    <property type="match status" value="1"/>
</dbReference>
<evidence type="ECO:0000256" key="5">
    <source>
        <dbReference type="SAM" id="Phobius"/>
    </source>
</evidence>
<organism evidence="6">
    <name type="scientific">marine metagenome</name>
    <dbReference type="NCBI Taxonomy" id="408172"/>
    <lineage>
        <taxon>unclassified sequences</taxon>
        <taxon>metagenomes</taxon>
        <taxon>ecological metagenomes</taxon>
    </lineage>
</organism>
<evidence type="ECO:0000256" key="1">
    <source>
        <dbReference type="ARBA" id="ARBA00004141"/>
    </source>
</evidence>
<dbReference type="GO" id="GO:0016020">
    <property type="term" value="C:membrane"/>
    <property type="evidence" value="ECO:0007669"/>
    <property type="project" value="UniProtKB-SubCell"/>
</dbReference>
<reference evidence="6" key="1">
    <citation type="submission" date="2018-05" db="EMBL/GenBank/DDBJ databases">
        <authorList>
            <person name="Lanie J.A."/>
            <person name="Ng W.-L."/>
            <person name="Kazmierczak K.M."/>
            <person name="Andrzejewski T.M."/>
            <person name="Davidsen T.M."/>
            <person name="Wayne K.J."/>
            <person name="Tettelin H."/>
            <person name="Glass J.I."/>
            <person name="Rusch D."/>
            <person name="Podicherti R."/>
            <person name="Tsui H.-C.T."/>
            <person name="Winkler M.E."/>
        </authorList>
    </citation>
    <scope>NUCLEOTIDE SEQUENCE</scope>
</reference>
<dbReference type="GO" id="GO:0009403">
    <property type="term" value="P:toxin biosynthetic process"/>
    <property type="evidence" value="ECO:0007669"/>
    <property type="project" value="InterPro"/>
</dbReference>
<keyword evidence="3 5" id="KW-1133">Transmembrane helix</keyword>
<sequence>MSWFLDGLALLFIVLLGVIGFKRGLIEEFGRLLGLIFAIMISVSNSTKFSVKVNGLLQMDEWMGMFLAFSLLFAVTLMGTRILTKMVQIALLSKSNQWMNRSLGFVFGSIKGFFIMMVFIWIMAILPLQKWSNIIEANSIFAKKSNLIRINMVEFFNWEDPVALSESYLKQLSQP</sequence>
<keyword evidence="4 5" id="KW-0472">Membrane</keyword>
<dbReference type="PANTHER" id="PTHR37306:SF1">
    <property type="entry name" value="COLICIN V PRODUCTION PROTEIN"/>
    <property type="match status" value="1"/>
</dbReference>
<accession>A0A381RQ28</accession>
<evidence type="ECO:0000313" key="6">
    <source>
        <dbReference type="EMBL" id="SUZ91997.1"/>
    </source>
</evidence>
<feature type="transmembrane region" description="Helical" evidence="5">
    <location>
        <begin position="103"/>
        <end position="126"/>
    </location>
</feature>
<feature type="transmembrane region" description="Helical" evidence="5">
    <location>
        <begin position="63"/>
        <end position="83"/>
    </location>
</feature>
<evidence type="ECO:0000256" key="2">
    <source>
        <dbReference type="ARBA" id="ARBA00022692"/>
    </source>
</evidence>
<evidence type="ECO:0000256" key="4">
    <source>
        <dbReference type="ARBA" id="ARBA00023136"/>
    </source>
</evidence>
<comment type="subcellular location">
    <subcellularLocation>
        <location evidence="1">Membrane</location>
        <topology evidence="1">Multi-pass membrane protein</topology>
    </subcellularLocation>
</comment>
<dbReference type="AlphaFoldDB" id="A0A381RQ28"/>
<evidence type="ECO:0000256" key="3">
    <source>
        <dbReference type="ARBA" id="ARBA00022989"/>
    </source>
</evidence>
<protein>
    <recommendedName>
        <fullName evidence="7">CvpA family protein</fullName>
    </recommendedName>
</protein>
<name>A0A381RQ28_9ZZZZ</name>
<gene>
    <name evidence="6" type="ORF">METZ01_LOCUS44851</name>
</gene>
<evidence type="ECO:0008006" key="7">
    <source>
        <dbReference type="Google" id="ProtNLM"/>
    </source>
</evidence>
<dbReference type="EMBL" id="UINC01002023">
    <property type="protein sequence ID" value="SUZ91997.1"/>
    <property type="molecule type" value="Genomic_DNA"/>
</dbReference>
<dbReference type="InterPro" id="IPR003825">
    <property type="entry name" value="Colicin-V_CvpA"/>
</dbReference>
<dbReference type="Pfam" id="PF02674">
    <property type="entry name" value="Colicin_V"/>
    <property type="match status" value="1"/>
</dbReference>
<keyword evidence="2 5" id="KW-0812">Transmembrane</keyword>
<feature type="transmembrane region" description="Helical" evidence="5">
    <location>
        <begin position="32"/>
        <end position="51"/>
    </location>
</feature>